<dbReference type="InParanoid" id="A0A1E7FD12"/>
<evidence type="ECO:0000256" key="3">
    <source>
        <dbReference type="ARBA" id="ARBA00022989"/>
    </source>
</evidence>
<organism evidence="6 7">
    <name type="scientific">Fragilariopsis cylindrus CCMP1102</name>
    <dbReference type="NCBI Taxonomy" id="635003"/>
    <lineage>
        <taxon>Eukaryota</taxon>
        <taxon>Sar</taxon>
        <taxon>Stramenopiles</taxon>
        <taxon>Ochrophyta</taxon>
        <taxon>Bacillariophyta</taxon>
        <taxon>Bacillariophyceae</taxon>
        <taxon>Bacillariophycidae</taxon>
        <taxon>Bacillariales</taxon>
        <taxon>Bacillariaceae</taxon>
        <taxon>Fragilariopsis</taxon>
    </lineage>
</organism>
<proteinExistence type="predicted"/>
<keyword evidence="2" id="KW-0812">Transmembrane</keyword>
<dbReference type="PANTHER" id="PTHR30566:SF5">
    <property type="entry name" value="MECHANOSENSITIVE ION CHANNEL PROTEIN 1, MITOCHONDRIAL-RELATED"/>
    <property type="match status" value="1"/>
</dbReference>
<gene>
    <name evidence="6" type="ORF">FRACYDRAFT_169199</name>
</gene>
<comment type="subcellular location">
    <subcellularLocation>
        <location evidence="1">Membrane</location>
    </subcellularLocation>
</comment>
<reference evidence="6 7" key="1">
    <citation type="submission" date="2016-09" db="EMBL/GenBank/DDBJ databases">
        <title>Extensive genetic diversity and differential bi-allelic expression allows diatom success in the polar Southern Ocean.</title>
        <authorList>
            <consortium name="DOE Joint Genome Institute"/>
            <person name="Mock T."/>
            <person name="Otillar R.P."/>
            <person name="Strauss J."/>
            <person name="Dupont C."/>
            <person name="Frickenhaus S."/>
            <person name="Maumus F."/>
            <person name="Mcmullan M."/>
            <person name="Sanges R."/>
            <person name="Schmutz J."/>
            <person name="Toseland A."/>
            <person name="Valas R."/>
            <person name="Veluchamy A."/>
            <person name="Ward B.J."/>
            <person name="Allen A."/>
            <person name="Barry K."/>
            <person name="Falciatore A."/>
            <person name="Ferrante M."/>
            <person name="Fortunato A.E."/>
            <person name="Gloeckner G."/>
            <person name="Gruber A."/>
            <person name="Hipkin R."/>
            <person name="Janech M."/>
            <person name="Kroth P."/>
            <person name="Leese F."/>
            <person name="Lindquist E."/>
            <person name="Lyon B.R."/>
            <person name="Martin J."/>
            <person name="Mayer C."/>
            <person name="Parker M."/>
            <person name="Quesneville H."/>
            <person name="Raymond J."/>
            <person name="Uhlig C."/>
            <person name="Valentin K.U."/>
            <person name="Worden A.Z."/>
            <person name="Armbrust E.V."/>
            <person name="Bowler C."/>
            <person name="Green B."/>
            <person name="Moulton V."/>
            <person name="Van Oosterhout C."/>
            <person name="Grigoriev I."/>
        </authorList>
    </citation>
    <scope>NUCLEOTIDE SEQUENCE [LARGE SCALE GENOMIC DNA]</scope>
    <source>
        <strain evidence="6 7">CCMP1102</strain>
    </source>
</reference>
<evidence type="ECO:0000256" key="1">
    <source>
        <dbReference type="ARBA" id="ARBA00004370"/>
    </source>
</evidence>
<dbReference type="OrthoDB" id="44946at2759"/>
<evidence type="ECO:0000256" key="4">
    <source>
        <dbReference type="ARBA" id="ARBA00023136"/>
    </source>
</evidence>
<dbReference type="AlphaFoldDB" id="A0A1E7FD12"/>
<dbReference type="InterPro" id="IPR023408">
    <property type="entry name" value="MscS_beta-dom_sf"/>
</dbReference>
<feature type="non-terminal residue" evidence="6">
    <location>
        <position position="269"/>
    </location>
</feature>
<keyword evidence="3" id="KW-1133">Transmembrane helix</keyword>
<dbReference type="Proteomes" id="UP000095751">
    <property type="component" value="Unassembled WGS sequence"/>
</dbReference>
<sequence>MHVKFAMNNNLGDCLAAVLYTAWIGRKLSVWKESYLQYQVRKSGGRNIYGRYFFLNRIADVAISIATILHIADNLQISTSTAFNRFFALGGVGTLVLSLASKGIAEQFVGGLALSTTDKFFEGDAIQLGDGISGAVVRTGWMSTDIRRSDETIIRVPNGQVAEQRVTNLSRTRLSQVTHTIRCKYSDIEKVSQLVIDIKDEVQKDCPKLITDGTRPCRVHWQTFNDDHIEINVDFRFRIPLIGDPYHDNKQKCNIAIGRAMKNNDVEFA</sequence>
<dbReference type="PANTHER" id="PTHR30566">
    <property type="entry name" value="YNAI-RELATED MECHANOSENSITIVE ION CHANNEL"/>
    <property type="match status" value="1"/>
</dbReference>
<evidence type="ECO:0000313" key="7">
    <source>
        <dbReference type="Proteomes" id="UP000095751"/>
    </source>
</evidence>
<evidence type="ECO:0000313" key="6">
    <source>
        <dbReference type="EMBL" id="OEU16058.1"/>
    </source>
</evidence>
<name>A0A1E7FD12_9STRA</name>
<dbReference type="InterPro" id="IPR010920">
    <property type="entry name" value="LSM_dom_sf"/>
</dbReference>
<dbReference type="EMBL" id="KV784358">
    <property type="protein sequence ID" value="OEU16058.1"/>
    <property type="molecule type" value="Genomic_DNA"/>
</dbReference>
<evidence type="ECO:0000256" key="2">
    <source>
        <dbReference type="ARBA" id="ARBA00022692"/>
    </source>
</evidence>
<dbReference type="KEGG" id="fcy:FRACYDRAFT_169199"/>
<dbReference type="Pfam" id="PF00924">
    <property type="entry name" value="MS_channel_2nd"/>
    <property type="match status" value="1"/>
</dbReference>
<dbReference type="Gene3D" id="2.30.30.60">
    <property type="match status" value="1"/>
</dbReference>
<feature type="domain" description="Mechanosensitive ion channel MscS" evidence="5">
    <location>
        <begin position="104"/>
        <end position="171"/>
    </location>
</feature>
<dbReference type="Gene3D" id="1.10.287.1260">
    <property type="match status" value="1"/>
</dbReference>
<accession>A0A1E7FD12</accession>
<dbReference type="SUPFAM" id="SSF50182">
    <property type="entry name" value="Sm-like ribonucleoproteins"/>
    <property type="match status" value="1"/>
</dbReference>
<evidence type="ECO:0000259" key="5">
    <source>
        <dbReference type="Pfam" id="PF00924"/>
    </source>
</evidence>
<dbReference type="GO" id="GO:0055085">
    <property type="term" value="P:transmembrane transport"/>
    <property type="evidence" value="ECO:0007669"/>
    <property type="project" value="InterPro"/>
</dbReference>
<keyword evidence="7" id="KW-1185">Reference proteome</keyword>
<protein>
    <submittedName>
        <fullName evidence="6">MS_channel-domain-containing protein</fullName>
    </submittedName>
</protein>
<keyword evidence="4" id="KW-0472">Membrane</keyword>
<dbReference type="GO" id="GO:0016020">
    <property type="term" value="C:membrane"/>
    <property type="evidence" value="ECO:0007669"/>
    <property type="project" value="UniProtKB-SubCell"/>
</dbReference>
<dbReference type="InterPro" id="IPR006685">
    <property type="entry name" value="MscS_channel_2nd"/>
</dbReference>